<evidence type="ECO:0000313" key="2">
    <source>
        <dbReference type="Proteomes" id="UP000198304"/>
    </source>
</evidence>
<dbReference type="EMBL" id="FZOJ01000002">
    <property type="protein sequence ID" value="SNR96062.1"/>
    <property type="molecule type" value="Genomic_DNA"/>
</dbReference>
<gene>
    <name evidence="1" type="ORF">SAMN05446037_1002106</name>
</gene>
<keyword evidence="2" id="KW-1185">Reference proteome</keyword>
<protein>
    <submittedName>
        <fullName evidence="1">Uncharacterized protein</fullName>
    </submittedName>
</protein>
<sequence>MGIWVRSQDRKCLKQCNNLFVLGKSVCEDDYKNEDIQPYLVLGEYATKERAMEVLETIQLLIETGVKSIKMPKE</sequence>
<reference evidence="1 2" key="1">
    <citation type="submission" date="2017-06" db="EMBL/GenBank/DDBJ databases">
        <authorList>
            <person name="Kim H.J."/>
            <person name="Triplett B.A."/>
        </authorList>
    </citation>
    <scope>NUCLEOTIDE SEQUENCE [LARGE SCALE GENOMIC DNA]</scope>
    <source>
        <strain evidence="1 2">SCA</strain>
    </source>
</reference>
<dbReference type="AlphaFoldDB" id="A0A239AL52"/>
<evidence type="ECO:0000313" key="1">
    <source>
        <dbReference type="EMBL" id="SNR96062.1"/>
    </source>
</evidence>
<dbReference type="RefSeq" id="WP_089281301.1">
    <property type="nucleotide sequence ID" value="NZ_FZOJ01000002.1"/>
</dbReference>
<proteinExistence type="predicted"/>
<name>A0A239AL52_9FIRM</name>
<dbReference type="Proteomes" id="UP000198304">
    <property type="component" value="Unassembled WGS sequence"/>
</dbReference>
<organism evidence="1 2">
    <name type="scientific">Anaerovirgula multivorans</name>
    <dbReference type="NCBI Taxonomy" id="312168"/>
    <lineage>
        <taxon>Bacteria</taxon>
        <taxon>Bacillati</taxon>
        <taxon>Bacillota</taxon>
        <taxon>Clostridia</taxon>
        <taxon>Peptostreptococcales</taxon>
        <taxon>Natronincolaceae</taxon>
        <taxon>Anaerovirgula</taxon>
    </lineage>
</organism>
<dbReference type="OrthoDB" id="1956952at2"/>
<accession>A0A239AL52</accession>